<keyword evidence="4" id="KW-1185">Reference proteome</keyword>
<evidence type="ECO:0000313" key="4">
    <source>
        <dbReference type="Proteomes" id="UP001519535"/>
    </source>
</evidence>
<proteinExistence type="predicted"/>
<evidence type="ECO:0000256" key="1">
    <source>
        <dbReference type="SAM" id="MobiDB-lite"/>
    </source>
</evidence>
<dbReference type="EMBL" id="JAHCLR010000067">
    <property type="protein sequence ID" value="MBS9535941.1"/>
    <property type="molecule type" value="Genomic_DNA"/>
</dbReference>
<reference evidence="3 4" key="1">
    <citation type="submission" date="2021-05" db="EMBL/GenBank/DDBJ databases">
        <title>Mycobacterium acidophilum sp. nov., an extremely acid-tolerant member of the genus Mycobacterium.</title>
        <authorList>
            <person name="Xia J."/>
        </authorList>
    </citation>
    <scope>NUCLEOTIDE SEQUENCE [LARGE SCALE GENOMIC DNA]</scope>
    <source>
        <strain evidence="3 4">M1</strain>
    </source>
</reference>
<sequence length="290" mass="32378">MCSHASPPPHRTHQERSPEVECWPGCQPRTPLTPNTGQTRTGSDKPFPCLASRSAPDLSFWGSGGGQFFARWTYESAESDNGGMDFGSVGDNEVDEYGYRRVDNIFFYVYGLLHDPAYRTAYAADLKKMLPHIPTPATRERFERLAAAGGRLADLHVNYETVQPYPLDVQLTSTAKPEDRETWRVVKMKWAKKKDPATGKNVDDTTTLIYDGKVTITGIPEEAERYLLGSRSALAWLIDRYQVKTDKASGIVNDPNDWCDEHDDPTYIVDLIKKVTTVAGRCHSVVATGC</sequence>
<gene>
    <name evidence="3" type="ORF">KIH27_20365</name>
</gene>
<evidence type="ECO:0000259" key="2">
    <source>
        <dbReference type="Pfam" id="PF18135"/>
    </source>
</evidence>
<protein>
    <recommendedName>
        <fullName evidence="2">Type ISP restriction-modification enzyme LLaBIII C-terminal specificity domain-containing protein</fullName>
    </recommendedName>
</protein>
<feature type="region of interest" description="Disordered" evidence="1">
    <location>
        <begin position="1"/>
        <end position="48"/>
    </location>
</feature>
<organism evidence="3 4">
    <name type="scientific">Mycolicibacter acidiphilus</name>
    <dbReference type="NCBI Taxonomy" id="2835306"/>
    <lineage>
        <taxon>Bacteria</taxon>
        <taxon>Bacillati</taxon>
        <taxon>Actinomycetota</taxon>
        <taxon>Actinomycetes</taxon>
        <taxon>Mycobacteriales</taxon>
        <taxon>Mycobacteriaceae</taxon>
        <taxon>Mycolicibacter</taxon>
    </lineage>
</organism>
<evidence type="ECO:0000313" key="3">
    <source>
        <dbReference type="EMBL" id="MBS9535941.1"/>
    </source>
</evidence>
<feature type="compositionally biased region" description="Polar residues" evidence="1">
    <location>
        <begin position="30"/>
        <end position="41"/>
    </location>
</feature>
<comment type="caution">
    <text evidence="3">The sequence shown here is derived from an EMBL/GenBank/DDBJ whole genome shotgun (WGS) entry which is preliminary data.</text>
</comment>
<name>A0ABS5RR03_9MYCO</name>
<dbReference type="Proteomes" id="UP001519535">
    <property type="component" value="Unassembled WGS sequence"/>
</dbReference>
<dbReference type="Pfam" id="PF18135">
    <property type="entry name" value="Type_ISP_C"/>
    <property type="match status" value="1"/>
</dbReference>
<dbReference type="InterPro" id="IPR041635">
    <property type="entry name" value="Type_ISP_LLaBIII_C"/>
</dbReference>
<accession>A0ABS5RR03</accession>
<feature type="domain" description="Type ISP restriction-modification enzyme LLaBIII C-terminal specificity" evidence="2">
    <location>
        <begin position="39"/>
        <end position="271"/>
    </location>
</feature>